<dbReference type="Pfam" id="PF13692">
    <property type="entry name" value="Glyco_trans_1_4"/>
    <property type="match status" value="1"/>
</dbReference>
<dbReference type="EMBL" id="JACXAE010000039">
    <property type="protein sequence ID" value="MBD2772384.1"/>
    <property type="molecule type" value="Genomic_DNA"/>
</dbReference>
<comment type="caution">
    <text evidence="2">The sequence shown here is derived from an EMBL/GenBank/DDBJ whole genome shotgun (WGS) entry which is preliminary data.</text>
</comment>
<reference evidence="2" key="1">
    <citation type="submission" date="2020-09" db="EMBL/GenBank/DDBJ databases">
        <title>Iningainema tapete sp. nov. (Scytonemataceae, Cyanobacteria) from greenhouses in central Florida (USA) produces two types of nodularin with biosynthetic potential for microcystin-LR and anabaenopeptins.</title>
        <authorList>
            <person name="Berthold D.E."/>
            <person name="Lefler F.W."/>
            <person name="Huang I.-S."/>
            <person name="Abdulla H."/>
            <person name="Zimba P.V."/>
            <person name="Laughinghouse H.D. IV."/>
        </authorList>
    </citation>
    <scope>NUCLEOTIDE SEQUENCE</scope>
    <source>
        <strain evidence="2">BLCCT55</strain>
    </source>
</reference>
<dbReference type="Pfam" id="PF13439">
    <property type="entry name" value="Glyco_transf_4"/>
    <property type="match status" value="1"/>
</dbReference>
<accession>A0A8J6XJ25</accession>
<dbReference type="RefSeq" id="WP_190826865.1">
    <property type="nucleotide sequence ID" value="NZ_CAWPPI010000039.1"/>
</dbReference>
<organism evidence="2 3">
    <name type="scientific">Iningainema tapete BLCC-T55</name>
    <dbReference type="NCBI Taxonomy" id="2748662"/>
    <lineage>
        <taxon>Bacteria</taxon>
        <taxon>Bacillati</taxon>
        <taxon>Cyanobacteriota</taxon>
        <taxon>Cyanophyceae</taxon>
        <taxon>Nostocales</taxon>
        <taxon>Scytonemataceae</taxon>
        <taxon>Iningainema tapete</taxon>
    </lineage>
</organism>
<dbReference type="SUPFAM" id="SSF53756">
    <property type="entry name" value="UDP-Glycosyltransferase/glycogen phosphorylase"/>
    <property type="match status" value="1"/>
</dbReference>
<dbReference type="PANTHER" id="PTHR45947:SF3">
    <property type="entry name" value="SULFOQUINOVOSYL TRANSFERASE SQD2"/>
    <property type="match status" value="1"/>
</dbReference>
<proteinExistence type="predicted"/>
<dbReference type="InterPro" id="IPR028098">
    <property type="entry name" value="Glyco_trans_4-like_N"/>
</dbReference>
<protein>
    <submittedName>
        <fullName evidence="2">Glycosyltransferase</fullName>
    </submittedName>
</protein>
<gene>
    <name evidence="2" type="ORF">ICL16_09925</name>
</gene>
<dbReference type="AlphaFoldDB" id="A0A8J6XJ25"/>
<keyword evidence="3" id="KW-1185">Reference proteome</keyword>
<sequence>MVSSAKHLRVLHICQRDDLATGGAARVAVEYVKRLPNYEVDARCLFLYGSPGYFQSELGVSAHYLGIKNSQDFGKFGRLTKFIKQFQPDIIHHHDGLLWSHLLTFFHPGIFKVTHAHLGANSNSFSPRNIVAAWLQRQSTNLLICITEDTRNSQIEQGGYKQNRTYVLYNGVERSRFKPPTPTQIAFARKNFQLTEHARVVGFVGRLHCEMKGTDDFLRMIALLPSNYVGLVVGSGPDADQLKQLAQTLKISQRVVFTGIIENTAVAYHAMNVFCLTSHWEPFGLVVAEAMACGLPIVSLSCTGGVNELLTKETGFLLPDRDLEKMAQAAIEAVEHPEVGRERSINSRLRLQQYHDWDNNTSKLANLYKNLLPLTSNLAK</sequence>
<dbReference type="PANTHER" id="PTHR45947">
    <property type="entry name" value="SULFOQUINOVOSYL TRANSFERASE SQD2"/>
    <property type="match status" value="1"/>
</dbReference>
<name>A0A8J6XJ25_9CYAN</name>
<evidence type="ECO:0000313" key="2">
    <source>
        <dbReference type="EMBL" id="MBD2772384.1"/>
    </source>
</evidence>
<evidence type="ECO:0000259" key="1">
    <source>
        <dbReference type="Pfam" id="PF13439"/>
    </source>
</evidence>
<evidence type="ECO:0000313" key="3">
    <source>
        <dbReference type="Proteomes" id="UP000629098"/>
    </source>
</evidence>
<dbReference type="Gene3D" id="3.40.50.2000">
    <property type="entry name" value="Glycogen Phosphorylase B"/>
    <property type="match status" value="2"/>
</dbReference>
<dbReference type="GO" id="GO:0016758">
    <property type="term" value="F:hexosyltransferase activity"/>
    <property type="evidence" value="ECO:0007669"/>
    <property type="project" value="TreeGrafter"/>
</dbReference>
<dbReference type="InterPro" id="IPR050194">
    <property type="entry name" value="Glycosyltransferase_grp1"/>
</dbReference>
<feature type="domain" description="Glycosyltransferase subfamily 4-like N-terminal" evidence="1">
    <location>
        <begin position="22"/>
        <end position="176"/>
    </location>
</feature>
<dbReference type="Proteomes" id="UP000629098">
    <property type="component" value="Unassembled WGS sequence"/>
</dbReference>